<evidence type="ECO:0000313" key="3">
    <source>
        <dbReference type="Proteomes" id="UP000507470"/>
    </source>
</evidence>
<feature type="region of interest" description="Disordered" evidence="1">
    <location>
        <begin position="716"/>
        <end position="783"/>
    </location>
</feature>
<proteinExistence type="predicted"/>
<accession>A0A6J8BB83</accession>
<sequence length="783" mass="88392">MKDICVLFNCEDVEDFAEYLEGLFLKGNSELKINFQNIGEIADLTELSTYKLVVVLCSPCMIEFFDNESEIERFQKILVNHPCIICLQYYVENDDISRLQTALAVDPKSWKLFQNLETKQECTETIASIFDVLEEQSRVPQHTVKPLPKKRLLRKSKRSAKIFPNCVYKANEHVAIIFQKPPGGTVQVMFNEFDKIVDAKESINETTYLFRVPSLPKSGDVRISLLCDSEKTADCVLKIVKPNLAAYECLDFLAQVLGVDANEKQVLDSKLLDLFDKSIPSDGTLAELMKVQAQDMPFQELIESDQEIPTLLHFAAKHGLEDLTCNILDTPGSSAAFQIENKDGHDPADLAELNGHVDLAEHMRTHFETQTMVDYIHLAMDNNYSNQEELERARNQAIDNSRSKSFKNIPTQEKIQLEEKSLTLPRPIRSVPLPPEPTEEEEKYGGMKPDEFMGISSKPIQTASTLGSSTHDELIEIGNAVKNGEFTVDEAERLYSSWVDRNKAAQSKSLKERQQAIEELRNQYQTVFKPEKQLQQRQSIFTKLKQKVSPRKKTQAEEIYVMQITHPSVGRDHKTHTPGRDSTISNSSSSSGGSRGSTMSTQSWRDSSLGSMHEESASDSDDIDCCVDISKHSEDTSVYEVQRRQSEPKEILNIRRSAEKRISLKDQFLQKVKKEEEASPILPPRTSDTFKPATPPPQVEIDHLFRCQIPILANLPLQEQRPPPSVGRPLPNIPINNDQNNGNKPPLPSPMSKRAPAPLPSNTTHKPATPSYKLPPRPPKKMS</sequence>
<dbReference type="InterPro" id="IPR036770">
    <property type="entry name" value="Ankyrin_rpt-contain_sf"/>
</dbReference>
<dbReference type="PANTHER" id="PTHR16267">
    <property type="entry name" value="BANK1/PIK3AP1 FAMILY MEMBER"/>
    <property type="match status" value="1"/>
</dbReference>
<dbReference type="PANTHER" id="PTHR16267:SF11">
    <property type="entry name" value="STUMPS, ISOFORM E"/>
    <property type="match status" value="1"/>
</dbReference>
<feature type="region of interest" description="Disordered" evidence="1">
    <location>
        <begin position="563"/>
        <end position="624"/>
    </location>
</feature>
<reference evidence="2 3" key="1">
    <citation type="submission" date="2020-06" db="EMBL/GenBank/DDBJ databases">
        <authorList>
            <person name="Li R."/>
            <person name="Bekaert M."/>
        </authorList>
    </citation>
    <scope>NUCLEOTIDE SEQUENCE [LARGE SCALE GENOMIC DNA]</scope>
    <source>
        <strain evidence="3">wild</strain>
    </source>
</reference>
<dbReference type="InterPro" id="IPR052446">
    <property type="entry name" value="B-cell_PI3K-Signaling_Adptrs"/>
</dbReference>
<dbReference type="AlphaFoldDB" id="A0A6J8BB83"/>
<dbReference type="Proteomes" id="UP000507470">
    <property type="component" value="Unassembled WGS sequence"/>
</dbReference>
<gene>
    <name evidence="2" type="ORF">MCOR_16633</name>
</gene>
<dbReference type="EMBL" id="CACVKT020002931">
    <property type="protein sequence ID" value="CAC5380681.1"/>
    <property type="molecule type" value="Genomic_DNA"/>
</dbReference>
<organism evidence="2 3">
    <name type="scientific">Mytilus coruscus</name>
    <name type="common">Sea mussel</name>
    <dbReference type="NCBI Taxonomy" id="42192"/>
    <lineage>
        <taxon>Eukaryota</taxon>
        <taxon>Metazoa</taxon>
        <taxon>Spiralia</taxon>
        <taxon>Lophotrochozoa</taxon>
        <taxon>Mollusca</taxon>
        <taxon>Bivalvia</taxon>
        <taxon>Autobranchia</taxon>
        <taxon>Pteriomorphia</taxon>
        <taxon>Mytilida</taxon>
        <taxon>Mytiloidea</taxon>
        <taxon>Mytilidae</taxon>
        <taxon>Mytilinae</taxon>
        <taxon>Mytilus</taxon>
    </lineage>
</organism>
<feature type="compositionally biased region" description="Low complexity" evidence="1">
    <location>
        <begin position="729"/>
        <end position="744"/>
    </location>
</feature>
<dbReference type="SUPFAM" id="SSF48403">
    <property type="entry name" value="Ankyrin repeat"/>
    <property type="match status" value="1"/>
</dbReference>
<dbReference type="OrthoDB" id="6141795at2759"/>
<dbReference type="GO" id="GO:0005102">
    <property type="term" value="F:signaling receptor binding"/>
    <property type="evidence" value="ECO:0007669"/>
    <property type="project" value="TreeGrafter"/>
</dbReference>
<evidence type="ECO:0000256" key="1">
    <source>
        <dbReference type="SAM" id="MobiDB-lite"/>
    </source>
</evidence>
<protein>
    <submittedName>
        <fullName evidence="2">PIK3AP1</fullName>
    </submittedName>
</protein>
<keyword evidence="3" id="KW-1185">Reference proteome</keyword>
<feature type="compositionally biased region" description="Low complexity" evidence="1">
    <location>
        <begin position="582"/>
        <end position="603"/>
    </location>
</feature>
<feature type="region of interest" description="Disordered" evidence="1">
    <location>
        <begin position="427"/>
        <end position="446"/>
    </location>
</feature>
<feature type="region of interest" description="Disordered" evidence="1">
    <location>
        <begin position="673"/>
        <end position="698"/>
    </location>
</feature>
<evidence type="ECO:0000313" key="2">
    <source>
        <dbReference type="EMBL" id="CAC5380681.1"/>
    </source>
</evidence>
<dbReference type="Gene3D" id="3.40.50.10140">
    <property type="entry name" value="Toll/interleukin-1 receptor homology (TIR) domain"/>
    <property type="match status" value="1"/>
</dbReference>
<name>A0A6J8BB83_MYTCO</name>
<dbReference type="InterPro" id="IPR035897">
    <property type="entry name" value="Toll_tir_struct_dom_sf"/>
</dbReference>